<sequence length="377" mass="40940">MIRHRLGLVVNPIAGMGGRLGLKGTDGEEVLRICREKGAIAEAPKKAVEALLRLAPLKSEIEIVTYPGEMGEIEAKDAGFNPTVIGKITPGETTSEDTRRAAKEIADYGVDILLFAGGDGTARDIYSAVKDRRQVVLGIPAGVKIHSGVFAINPRRAGELALLYLQGKVKDVREAEVMDIDEEAFRQGRVSAALYGYLLIPHERTFVQSKKAGQAASDMIDLEGISYYILDHMDKNQGALYIIGPGTTTRAIKQKIGDKYTLLGVDVCQNKKFIALDADESTLLQLLSGVQKAFIVVTIIGGQGYIFGRGNQQISPRVIRKVGLENIIVIATRNKVSALGYNPLLVDTGDEELDQALCGYVRVVTGYLEQRLMKVSI</sequence>
<dbReference type="PANTHER" id="PTHR40697:SF2">
    <property type="entry name" value="ATP-NAD KINASE-RELATED"/>
    <property type="match status" value="1"/>
</dbReference>
<dbReference type="InterPro" id="IPR016064">
    <property type="entry name" value="NAD/diacylglycerol_kinase_sf"/>
</dbReference>
<dbReference type="InterPro" id="IPR011386">
    <property type="entry name" value="Put_ATP-NAD_kin"/>
</dbReference>
<dbReference type="PIRSF" id="PIRSF016907">
    <property type="entry name" value="Kin_ATP-NAD"/>
    <property type="match status" value="1"/>
</dbReference>
<dbReference type="Pfam" id="PF01513">
    <property type="entry name" value="NAD_kinase"/>
    <property type="match status" value="1"/>
</dbReference>
<comment type="caution">
    <text evidence="1">The sequence shown here is derived from an EMBL/GenBank/DDBJ whole genome shotgun (WGS) entry which is preliminary data.</text>
</comment>
<dbReference type="PANTHER" id="PTHR40697">
    <property type="entry name" value="ACETOIN CATABOLISM PROTEIN X"/>
    <property type="match status" value="1"/>
</dbReference>
<dbReference type="InterPro" id="IPR002504">
    <property type="entry name" value="NADK"/>
</dbReference>
<protein>
    <submittedName>
        <fullName evidence="1">Predicted polyphosphate-or ATP-dependent NAD kinase</fullName>
    </submittedName>
</protein>
<dbReference type="GO" id="GO:0016301">
    <property type="term" value="F:kinase activity"/>
    <property type="evidence" value="ECO:0007669"/>
    <property type="project" value="UniProtKB-KW"/>
</dbReference>
<dbReference type="InterPro" id="IPR017438">
    <property type="entry name" value="ATP-NAD_kinase_N"/>
</dbReference>
<keyword evidence="1" id="KW-0418">Kinase</keyword>
<dbReference type="Proteomes" id="UP000185093">
    <property type="component" value="Unassembled WGS sequence"/>
</dbReference>
<keyword evidence="2" id="KW-1185">Reference proteome</keyword>
<reference evidence="1 2" key="1">
    <citation type="submission" date="2016-11" db="EMBL/GenBank/DDBJ databases">
        <authorList>
            <person name="Varghese N."/>
            <person name="Submissions S."/>
        </authorList>
    </citation>
    <scope>NUCLEOTIDE SEQUENCE [LARGE SCALE GENOMIC DNA]</scope>
    <source>
        <strain evidence="1 2">DSM 20664</strain>
    </source>
</reference>
<evidence type="ECO:0000313" key="1">
    <source>
        <dbReference type="EMBL" id="SIN66941.1"/>
    </source>
</evidence>
<keyword evidence="1" id="KW-0808">Transferase</keyword>
<evidence type="ECO:0000313" key="2">
    <source>
        <dbReference type="Proteomes" id="UP000185093"/>
    </source>
</evidence>
<name>A0ABY1JD07_9BACT</name>
<dbReference type="RefSeq" id="WP_074199468.1">
    <property type="nucleotide sequence ID" value="NZ_DAONBL010000004.1"/>
</dbReference>
<accession>A0ABY1JD07</accession>
<dbReference type="Pfam" id="PF20143">
    <property type="entry name" value="NAD_kinase_C"/>
    <property type="match status" value="1"/>
</dbReference>
<dbReference type="InterPro" id="IPR039065">
    <property type="entry name" value="AcoX-like"/>
</dbReference>
<dbReference type="EMBL" id="FSQZ01000001">
    <property type="protein sequence ID" value="SIN66941.1"/>
    <property type="molecule type" value="Genomic_DNA"/>
</dbReference>
<dbReference type="Gene3D" id="3.40.50.10330">
    <property type="entry name" value="Probable inorganic polyphosphate/atp-NAD kinase, domain 1"/>
    <property type="match status" value="1"/>
</dbReference>
<gene>
    <name evidence="1" type="ORF">SAMN05444368_0989</name>
</gene>
<dbReference type="SUPFAM" id="SSF111331">
    <property type="entry name" value="NAD kinase/diacylglycerol kinase-like"/>
    <property type="match status" value="1"/>
</dbReference>
<organism evidence="1 2">
    <name type="scientific">Acetomicrobium flavidum</name>
    <dbReference type="NCBI Taxonomy" id="49896"/>
    <lineage>
        <taxon>Bacteria</taxon>
        <taxon>Thermotogati</taxon>
        <taxon>Synergistota</taxon>
        <taxon>Synergistia</taxon>
        <taxon>Synergistales</taxon>
        <taxon>Acetomicrobiaceae</taxon>
        <taxon>Acetomicrobium</taxon>
    </lineage>
</organism>
<proteinExistence type="predicted"/>